<keyword evidence="1" id="KW-0479">Metal-binding</keyword>
<dbReference type="SMART" id="SM00355">
    <property type="entry name" value="ZnF_C2H2"/>
    <property type="match status" value="2"/>
</dbReference>
<evidence type="ECO:0000313" key="4">
    <source>
        <dbReference type="Proteomes" id="UP001152747"/>
    </source>
</evidence>
<proteinExistence type="predicted"/>
<reference evidence="3" key="1">
    <citation type="submission" date="2022-11" db="EMBL/GenBank/DDBJ databases">
        <authorList>
            <person name="Kikuchi T."/>
        </authorList>
    </citation>
    <scope>NUCLEOTIDE SEQUENCE</scope>
    <source>
        <strain evidence="3">PS1010</strain>
    </source>
</reference>
<name>A0A9P1I3B5_9PELO</name>
<dbReference type="PROSITE" id="PS50157">
    <property type="entry name" value="ZINC_FINGER_C2H2_2"/>
    <property type="match status" value="1"/>
</dbReference>
<accession>A0A9P1I3B5</accession>
<keyword evidence="4" id="KW-1185">Reference proteome</keyword>
<feature type="domain" description="C2H2-type" evidence="2">
    <location>
        <begin position="54"/>
        <end position="81"/>
    </location>
</feature>
<gene>
    <name evidence="3" type="ORF">CAMP_LOCUS200</name>
</gene>
<dbReference type="OrthoDB" id="5826233at2759"/>
<organism evidence="3 4">
    <name type="scientific">Caenorhabditis angaria</name>
    <dbReference type="NCBI Taxonomy" id="860376"/>
    <lineage>
        <taxon>Eukaryota</taxon>
        <taxon>Metazoa</taxon>
        <taxon>Ecdysozoa</taxon>
        <taxon>Nematoda</taxon>
        <taxon>Chromadorea</taxon>
        <taxon>Rhabditida</taxon>
        <taxon>Rhabditina</taxon>
        <taxon>Rhabditomorpha</taxon>
        <taxon>Rhabditoidea</taxon>
        <taxon>Rhabditidae</taxon>
        <taxon>Peloderinae</taxon>
        <taxon>Caenorhabditis</taxon>
    </lineage>
</organism>
<comment type="caution">
    <text evidence="3">The sequence shown here is derived from an EMBL/GenBank/DDBJ whole genome shotgun (WGS) entry which is preliminary data.</text>
</comment>
<evidence type="ECO:0000256" key="1">
    <source>
        <dbReference type="PROSITE-ProRule" id="PRU00042"/>
    </source>
</evidence>
<keyword evidence="1" id="KW-0862">Zinc</keyword>
<dbReference type="Gene3D" id="3.30.160.60">
    <property type="entry name" value="Classic Zinc Finger"/>
    <property type="match status" value="1"/>
</dbReference>
<evidence type="ECO:0000259" key="2">
    <source>
        <dbReference type="PROSITE" id="PS50157"/>
    </source>
</evidence>
<dbReference type="Proteomes" id="UP001152747">
    <property type="component" value="Unassembled WGS sequence"/>
</dbReference>
<dbReference type="SUPFAM" id="SSF57667">
    <property type="entry name" value="beta-beta-alpha zinc fingers"/>
    <property type="match status" value="1"/>
</dbReference>
<dbReference type="GO" id="GO:0008270">
    <property type="term" value="F:zinc ion binding"/>
    <property type="evidence" value="ECO:0007669"/>
    <property type="project" value="UniProtKB-KW"/>
</dbReference>
<sequence>MASHETYVEYVEITEEQMAEELRQYQQNMPNVSYQPAVYYEEIEVQQNSSSFLFQCSICPKAYTTMKRLRHHEQFHENREAFKCEFCCYCYQSPDTLQRHIKRSEDCKKYYDSIKK</sequence>
<dbReference type="EMBL" id="CANHGI010000001">
    <property type="protein sequence ID" value="CAI5437563.1"/>
    <property type="molecule type" value="Genomic_DNA"/>
</dbReference>
<dbReference type="PROSITE" id="PS00028">
    <property type="entry name" value="ZINC_FINGER_C2H2_1"/>
    <property type="match status" value="1"/>
</dbReference>
<dbReference type="AlphaFoldDB" id="A0A9P1I3B5"/>
<evidence type="ECO:0000313" key="3">
    <source>
        <dbReference type="EMBL" id="CAI5437563.1"/>
    </source>
</evidence>
<protein>
    <recommendedName>
        <fullName evidence="2">C2H2-type domain-containing protein</fullName>
    </recommendedName>
</protein>
<keyword evidence="1" id="KW-0863">Zinc-finger</keyword>
<dbReference type="InterPro" id="IPR036236">
    <property type="entry name" value="Znf_C2H2_sf"/>
</dbReference>
<dbReference type="InterPro" id="IPR013087">
    <property type="entry name" value="Znf_C2H2_type"/>
</dbReference>